<dbReference type="InterPro" id="IPR002347">
    <property type="entry name" value="SDR_fam"/>
</dbReference>
<accession>A0A9N9Y1Z5</accession>
<dbReference type="InterPro" id="IPR036291">
    <property type="entry name" value="NAD(P)-bd_dom_sf"/>
</dbReference>
<proteinExistence type="inferred from homology"/>
<dbReference type="Pfam" id="PF00106">
    <property type="entry name" value="adh_short"/>
    <property type="match status" value="1"/>
</dbReference>
<evidence type="ECO:0000256" key="1">
    <source>
        <dbReference type="ARBA" id="ARBA00006484"/>
    </source>
</evidence>
<reference evidence="4 5" key="2">
    <citation type="submission" date="2021-10" db="EMBL/GenBank/DDBJ databases">
        <authorList>
            <person name="Piombo E."/>
        </authorList>
    </citation>
    <scope>NUCLEOTIDE SEQUENCE [LARGE SCALE GENOMIC DNA]</scope>
</reference>
<dbReference type="Gene3D" id="3.40.50.720">
    <property type="entry name" value="NAD(P)-binding Rossmann-like Domain"/>
    <property type="match status" value="1"/>
</dbReference>
<gene>
    <name evidence="4" type="ORF">CBYS24578_00013852</name>
</gene>
<comment type="similarity">
    <text evidence="1">Belongs to the short-chain dehydrogenases/reductases (SDR) family.</text>
</comment>
<evidence type="ECO:0008006" key="6">
    <source>
        <dbReference type="Google" id="ProtNLM"/>
    </source>
</evidence>
<reference evidence="5" key="1">
    <citation type="submission" date="2019-06" db="EMBL/GenBank/DDBJ databases">
        <authorList>
            <person name="Broberg M."/>
        </authorList>
    </citation>
    <scope>NUCLEOTIDE SEQUENCE [LARGE SCALE GENOMIC DNA]</scope>
</reference>
<evidence type="ECO:0000313" key="4">
    <source>
        <dbReference type="EMBL" id="CAG9990548.1"/>
    </source>
</evidence>
<keyword evidence="5" id="KW-1185">Reference proteome</keyword>
<dbReference type="PANTHER" id="PTHR24320">
    <property type="entry name" value="RETINOL DEHYDROGENASE"/>
    <property type="match status" value="1"/>
</dbReference>
<dbReference type="PANTHER" id="PTHR24320:SF236">
    <property type="entry name" value="SHORT-CHAIN DEHYDROGENASE-RELATED"/>
    <property type="match status" value="1"/>
</dbReference>
<evidence type="ECO:0000256" key="3">
    <source>
        <dbReference type="ARBA" id="ARBA00023002"/>
    </source>
</evidence>
<name>A0A9N9Y1Z5_9HYPO</name>
<dbReference type="SUPFAM" id="SSF51735">
    <property type="entry name" value="NAD(P)-binding Rossmann-fold domains"/>
    <property type="match status" value="1"/>
</dbReference>
<organism evidence="4 5">
    <name type="scientific">Clonostachys byssicola</name>
    <dbReference type="NCBI Taxonomy" id="160290"/>
    <lineage>
        <taxon>Eukaryota</taxon>
        <taxon>Fungi</taxon>
        <taxon>Dikarya</taxon>
        <taxon>Ascomycota</taxon>
        <taxon>Pezizomycotina</taxon>
        <taxon>Sordariomycetes</taxon>
        <taxon>Hypocreomycetidae</taxon>
        <taxon>Hypocreales</taxon>
        <taxon>Bionectriaceae</taxon>
        <taxon>Clonostachys</taxon>
    </lineage>
</organism>
<keyword evidence="2" id="KW-0521">NADP</keyword>
<dbReference type="EMBL" id="CABFNO020001473">
    <property type="protein sequence ID" value="CAG9990548.1"/>
    <property type="molecule type" value="Genomic_DNA"/>
</dbReference>
<evidence type="ECO:0000256" key="2">
    <source>
        <dbReference type="ARBA" id="ARBA00022857"/>
    </source>
</evidence>
<evidence type="ECO:0000313" key="5">
    <source>
        <dbReference type="Proteomes" id="UP000754883"/>
    </source>
</evidence>
<dbReference type="AlphaFoldDB" id="A0A9N9Y1Z5"/>
<comment type="caution">
    <text evidence="4">The sequence shown here is derived from an EMBL/GenBank/DDBJ whole genome shotgun (WGS) entry which is preliminary data.</text>
</comment>
<sequence length="330" mass="36601">MPSNSSVMKQFFCPSKPQLTVEHLPDLTDKVTQFPAEMSPFGISLGKEIAQALYSKNARVYMMARSEIKTKGAMESIKTNNPSSKGELQYIHLDLSDLTTIKSSVNQFLQKEPNLHLLYNNAGVGYPEKGSKTKQGYELQLGVNCVGPFLFTKLLMPALTSTAKISPKHSVRIVWVSSSAAESFDPELFMETLPKIDDVGQLDQYNVSKMGNYLHACEFARQYKESGVLSVSLNPGALDSDFWRSQGKVTLTLLRSTVLHPPIYGAYTALFAGFTPQITSENSGSYVAPWGKIWKLQQDMLDAAKTKEEGGTGVAKAFWDWSEEQVKPYV</sequence>
<protein>
    <recommendedName>
        <fullName evidence="6">Short-chain dehydrogenase</fullName>
    </recommendedName>
</protein>
<dbReference type="GO" id="GO:0016491">
    <property type="term" value="F:oxidoreductase activity"/>
    <property type="evidence" value="ECO:0007669"/>
    <property type="project" value="UniProtKB-KW"/>
</dbReference>
<dbReference type="OrthoDB" id="191139at2759"/>
<keyword evidence="3" id="KW-0560">Oxidoreductase</keyword>
<dbReference type="Proteomes" id="UP000754883">
    <property type="component" value="Unassembled WGS sequence"/>
</dbReference>